<name>A0AAV4U099_9ARAC</name>
<dbReference type="AlphaFoldDB" id="A0AAV4U099"/>
<organism evidence="1 2">
    <name type="scientific">Caerostris darwini</name>
    <dbReference type="NCBI Taxonomy" id="1538125"/>
    <lineage>
        <taxon>Eukaryota</taxon>
        <taxon>Metazoa</taxon>
        <taxon>Ecdysozoa</taxon>
        <taxon>Arthropoda</taxon>
        <taxon>Chelicerata</taxon>
        <taxon>Arachnida</taxon>
        <taxon>Araneae</taxon>
        <taxon>Araneomorphae</taxon>
        <taxon>Entelegynae</taxon>
        <taxon>Araneoidea</taxon>
        <taxon>Araneidae</taxon>
        <taxon>Caerostris</taxon>
    </lineage>
</organism>
<dbReference type="EMBL" id="BPLQ01010506">
    <property type="protein sequence ID" value="GIY51198.1"/>
    <property type="molecule type" value="Genomic_DNA"/>
</dbReference>
<accession>A0AAV4U099</accession>
<dbReference type="Proteomes" id="UP001054837">
    <property type="component" value="Unassembled WGS sequence"/>
</dbReference>
<keyword evidence="2" id="KW-1185">Reference proteome</keyword>
<evidence type="ECO:0000313" key="1">
    <source>
        <dbReference type="EMBL" id="GIY51198.1"/>
    </source>
</evidence>
<proteinExistence type="predicted"/>
<protein>
    <submittedName>
        <fullName evidence="1">Uncharacterized protein</fullName>
    </submittedName>
</protein>
<sequence>MSGQRACMERWCSVFELMQSSQNVMVKIRGGETSDWKHFEVESPCIGMKSLTLLSDYVLQQLGPAFLLMDDDVHESPQSSDRRLLPGEWSGLYLYGIWRGTELRIGSVLARP</sequence>
<evidence type="ECO:0000313" key="2">
    <source>
        <dbReference type="Proteomes" id="UP001054837"/>
    </source>
</evidence>
<gene>
    <name evidence="1" type="ORF">CDAR_193031</name>
</gene>
<reference evidence="1 2" key="1">
    <citation type="submission" date="2021-06" db="EMBL/GenBank/DDBJ databases">
        <title>Caerostris darwini draft genome.</title>
        <authorList>
            <person name="Kono N."/>
            <person name="Arakawa K."/>
        </authorList>
    </citation>
    <scope>NUCLEOTIDE SEQUENCE [LARGE SCALE GENOMIC DNA]</scope>
</reference>
<comment type="caution">
    <text evidence="1">The sequence shown here is derived from an EMBL/GenBank/DDBJ whole genome shotgun (WGS) entry which is preliminary data.</text>
</comment>